<dbReference type="AlphaFoldDB" id="A0A5D3WJZ3"/>
<gene>
    <name evidence="1" type="ORF">EDC39_11483</name>
</gene>
<comment type="caution">
    <text evidence="1">The sequence shown here is derived from an EMBL/GenBank/DDBJ whole genome shotgun (WGS) entry which is preliminary data.</text>
</comment>
<sequence length="105" mass="12334">MSISARYRELVAETENLQRRLSREQDEGLVRFANRLSRAVVTLAELREGVGEIPQMHLERELTPVLLRAHNQIDRVRVELEEQAADWAGRLWNLQQTIYRLLNDL</sequence>
<reference evidence="1 2" key="1">
    <citation type="submission" date="2019-07" db="EMBL/GenBank/DDBJ databases">
        <title>Genomic Encyclopedia of Type Strains, Phase IV (KMG-IV): sequencing the most valuable type-strain genomes for metagenomic binning, comparative biology and taxonomic classification.</title>
        <authorList>
            <person name="Goeker M."/>
        </authorList>
    </citation>
    <scope>NUCLEOTIDE SEQUENCE [LARGE SCALE GENOMIC DNA]</scope>
    <source>
        <strain evidence="1 2">SS015</strain>
    </source>
</reference>
<keyword evidence="2" id="KW-1185">Reference proteome</keyword>
<evidence type="ECO:0000313" key="1">
    <source>
        <dbReference type="EMBL" id="TYO96377.1"/>
    </source>
</evidence>
<evidence type="ECO:0000313" key="2">
    <source>
        <dbReference type="Proteomes" id="UP000324159"/>
    </source>
</evidence>
<organism evidence="1 2">
    <name type="scientific">Geothermobacter ehrlichii</name>
    <dbReference type="NCBI Taxonomy" id="213224"/>
    <lineage>
        <taxon>Bacteria</taxon>
        <taxon>Pseudomonadati</taxon>
        <taxon>Thermodesulfobacteriota</taxon>
        <taxon>Desulfuromonadia</taxon>
        <taxon>Desulfuromonadales</taxon>
        <taxon>Geothermobacteraceae</taxon>
        <taxon>Geothermobacter</taxon>
    </lineage>
</organism>
<proteinExistence type="predicted"/>
<accession>A0A5D3WJZ3</accession>
<dbReference type="EMBL" id="VNIB01000014">
    <property type="protein sequence ID" value="TYO96377.1"/>
    <property type="molecule type" value="Genomic_DNA"/>
</dbReference>
<dbReference type="OrthoDB" id="5387633at2"/>
<dbReference type="RefSeq" id="WP_148896849.1">
    <property type="nucleotide sequence ID" value="NZ_VNIB01000014.1"/>
</dbReference>
<dbReference type="Proteomes" id="UP000324159">
    <property type="component" value="Unassembled WGS sequence"/>
</dbReference>
<protein>
    <submittedName>
        <fullName evidence="1">Uncharacterized protein</fullName>
    </submittedName>
</protein>
<name>A0A5D3WJZ3_9BACT</name>